<keyword evidence="1" id="KW-0472">Membrane</keyword>
<dbReference type="Proteomes" id="UP000824890">
    <property type="component" value="Unassembled WGS sequence"/>
</dbReference>
<organism evidence="3 4">
    <name type="scientific">Brassica napus</name>
    <name type="common">Rape</name>
    <dbReference type="NCBI Taxonomy" id="3708"/>
    <lineage>
        <taxon>Eukaryota</taxon>
        <taxon>Viridiplantae</taxon>
        <taxon>Streptophyta</taxon>
        <taxon>Embryophyta</taxon>
        <taxon>Tracheophyta</taxon>
        <taxon>Spermatophyta</taxon>
        <taxon>Magnoliopsida</taxon>
        <taxon>eudicotyledons</taxon>
        <taxon>Gunneridae</taxon>
        <taxon>Pentapetalae</taxon>
        <taxon>rosids</taxon>
        <taxon>malvids</taxon>
        <taxon>Brassicales</taxon>
        <taxon>Brassicaceae</taxon>
        <taxon>Brassiceae</taxon>
        <taxon>Brassica</taxon>
    </lineage>
</organism>
<gene>
    <name evidence="3" type="ORF">HID58_068538</name>
</gene>
<evidence type="ECO:0000313" key="4">
    <source>
        <dbReference type="Proteomes" id="UP000824890"/>
    </source>
</evidence>
<keyword evidence="1" id="KW-0812">Transmembrane</keyword>
<keyword evidence="4" id="KW-1185">Reference proteome</keyword>
<reference evidence="3 4" key="1">
    <citation type="submission" date="2021-05" db="EMBL/GenBank/DDBJ databases">
        <title>Genome Assembly of Synthetic Allotetraploid Brassica napus Reveals Homoeologous Exchanges between Subgenomes.</title>
        <authorList>
            <person name="Davis J.T."/>
        </authorList>
    </citation>
    <scope>NUCLEOTIDE SEQUENCE [LARGE SCALE GENOMIC DNA]</scope>
    <source>
        <strain evidence="4">cv. Da-Ae</strain>
        <tissue evidence="3">Seedling</tissue>
    </source>
</reference>
<accession>A0ABQ7ZLM8</accession>
<dbReference type="Pfam" id="PF14416">
    <property type="entry name" value="PMR5N"/>
    <property type="match status" value="1"/>
</dbReference>
<feature type="transmembrane region" description="Helical" evidence="1">
    <location>
        <begin position="36"/>
        <end position="58"/>
    </location>
</feature>
<dbReference type="InterPro" id="IPR029962">
    <property type="entry name" value="TBL"/>
</dbReference>
<comment type="caution">
    <text evidence="3">The sequence shown here is derived from an EMBL/GenBank/DDBJ whole genome shotgun (WGS) entry which is preliminary data.</text>
</comment>
<proteinExistence type="predicted"/>
<keyword evidence="1" id="KW-1133">Transmembrane helix</keyword>
<evidence type="ECO:0000313" key="3">
    <source>
        <dbReference type="EMBL" id="KAH0881144.1"/>
    </source>
</evidence>
<protein>
    <recommendedName>
        <fullName evidence="2">Trichome birefringence-like N-terminal domain-containing protein</fullName>
    </recommendedName>
</protein>
<dbReference type="EMBL" id="JAGKQM010000015">
    <property type="protein sequence ID" value="KAH0881144.1"/>
    <property type="molecule type" value="Genomic_DNA"/>
</dbReference>
<dbReference type="PANTHER" id="PTHR32285:SF282">
    <property type="entry name" value="PROTEIN TRICHOME BIREFRINGENCE-LIKE 32"/>
    <property type="match status" value="1"/>
</dbReference>
<evidence type="ECO:0000256" key="1">
    <source>
        <dbReference type="SAM" id="Phobius"/>
    </source>
</evidence>
<feature type="domain" description="Trichome birefringence-like N-terminal" evidence="2">
    <location>
        <begin position="96"/>
        <end position="149"/>
    </location>
</feature>
<name>A0ABQ7ZLM8_BRANA</name>
<dbReference type="PANTHER" id="PTHR32285">
    <property type="entry name" value="PROTEIN TRICHOME BIREFRINGENCE-LIKE 9-RELATED"/>
    <property type="match status" value="1"/>
</dbReference>
<evidence type="ECO:0000259" key="2">
    <source>
        <dbReference type="Pfam" id="PF14416"/>
    </source>
</evidence>
<dbReference type="InterPro" id="IPR025846">
    <property type="entry name" value="TBL_N"/>
</dbReference>
<sequence length="232" mass="26745">MKNKNIIRKKEIMGTSPSLLSPSSSSLRKKRRLTHFFYTVLAFILLAAFIYCHDFLYFSRRSLHSPTTTTILHQANDPPPPPPPPPAFAVGKTPEGCDVYRGDWVKDKSTRPLYKESECPYIQPQLTCRAHGRLDRDYDSWRWQPDSCSLPSLVRCEDDARESKREEDDVRRRLLEQRDVRLSRLPSPFSDPGSFQIHGYLWFPHRLLSQGISLKAIEETNALAKTISDSII</sequence>